<feature type="region of interest" description="Disordered" evidence="1">
    <location>
        <begin position="46"/>
        <end position="69"/>
    </location>
</feature>
<name>A0ABN7W648_GIGMA</name>
<keyword evidence="3" id="KW-1185">Reference proteome</keyword>
<evidence type="ECO:0000313" key="3">
    <source>
        <dbReference type="Proteomes" id="UP000789901"/>
    </source>
</evidence>
<evidence type="ECO:0000256" key="1">
    <source>
        <dbReference type="SAM" id="MobiDB-lite"/>
    </source>
</evidence>
<dbReference type="Proteomes" id="UP000789901">
    <property type="component" value="Unassembled WGS sequence"/>
</dbReference>
<evidence type="ECO:0000313" key="2">
    <source>
        <dbReference type="EMBL" id="CAG8817808.1"/>
    </source>
</evidence>
<proteinExistence type="predicted"/>
<organism evidence="2 3">
    <name type="scientific">Gigaspora margarita</name>
    <dbReference type="NCBI Taxonomy" id="4874"/>
    <lineage>
        <taxon>Eukaryota</taxon>
        <taxon>Fungi</taxon>
        <taxon>Fungi incertae sedis</taxon>
        <taxon>Mucoromycota</taxon>
        <taxon>Glomeromycotina</taxon>
        <taxon>Glomeromycetes</taxon>
        <taxon>Diversisporales</taxon>
        <taxon>Gigasporaceae</taxon>
        <taxon>Gigaspora</taxon>
    </lineage>
</organism>
<dbReference type="EMBL" id="CAJVQB010032072">
    <property type="protein sequence ID" value="CAG8817808.1"/>
    <property type="molecule type" value="Genomic_DNA"/>
</dbReference>
<protein>
    <submittedName>
        <fullName evidence="2">17339_t:CDS:1</fullName>
    </submittedName>
</protein>
<feature type="non-terminal residue" evidence="2">
    <location>
        <position position="120"/>
    </location>
</feature>
<comment type="caution">
    <text evidence="2">The sequence shown here is derived from an EMBL/GenBank/DDBJ whole genome shotgun (WGS) entry which is preliminary data.</text>
</comment>
<reference evidence="2 3" key="1">
    <citation type="submission" date="2021-06" db="EMBL/GenBank/DDBJ databases">
        <authorList>
            <person name="Kallberg Y."/>
            <person name="Tangrot J."/>
            <person name="Rosling A."/>
        </authorList>
    </citation>
    <scope>NUCLEOTIDE SEQUENCE [LARGE SCALE GENOMIC DNA]</scope>
    <source>
        <strain evidence="2 3">120-4 pot B 10/14</strain>
    </source>
</reference>
<gene>
    <name evidence="2" type="ORF">GMARGA_LOCUS26892</name>
</gene>
<accession>A0ABN7W648</accession>
<sequence>MVFYIDITLNNIGIANFWISYSQQGQKAPLSPQPFTVPHSIAISNRRTAARHSNLPKDSNNSEDSNKEINSAIKNPVITKYKSRPVTKIFKAATEKLIISYIHVKAIVRLGTIVQDVRKK</sequence>
<feature type="compositionally biased region" description="Polar residues" evidence="1">
    <location>
        <begin position="56"/>
        <end position="69"/>
    </location>
</feature>